<evidence type="ECO:0000256" key="1">
    <source>
        <dbReference type="SAM" id="MobiDB-lite"/>
    </source>
</evidence>
<evidence type="ECO:0000313" key="3">
    <source>
        <dbReference type="Proteomes" id="UP000319383"/>
    </source>
</evidence>
<gene>
    <name evidence="2" type="ORF">Mal52_22090</name>
</gene>
<keyword evidence="3" id="KW-1185">Reference proteome</keyword>
<reference evidence="2 3" key="1">
    <citation type="submission" date="2019-02" db="EMBL/GenBank/DDBJ databases">
        <title>Deep-cultivation of Planctomycetes and their phenomic and genomic characterization uncovers novel biology.</title>
        <authorList>
            <person name="Wiegand S."/>
            <person name="Jogler M."/>
            <person name="Boedeker C."/>
            <person name="Pinto D."/>
            <person name="Vollmers J."/>
            <person name="Rivas-Marin E."/>
            <person name="Kohn T."/>
            <person name="Peeters S.H."/>
            <person name="Heuer A."/>
            <person name="Rast P."/>
            <person name="Oberbeckmann S."/>
            <person name="Bunk B."/>
            <person name="Jeske O."/>
            <person name="Meyerdierks A."/>
            <person name="Storesund J.E."/>
            <person name="Kallscheuer N."/>
            <person name="Luecker S."/>
            <person name="Lage O.M."/>
            <person name="Pohl T."/>
            <person name="Merkel B.J."/>
            <person name="Hornburger P."/>
            <person name="Mueller R.-W."/>
            <person name="Bruemmer F."/>
            <person name="Labrenz M."/>
            <person name="Spormann A.M."/>
            <person name="Op den Camp H."/>
            <person name="Overmann J."/>
            <person name="Amann R."/>
            <person name="Jetten M.S.M."/>
            <person name="Mascher T."/>
            <person name="Medema M.H."/>
            <person name="Devos D.P."/>
            <person name="Kaster A.-K."/>
            <person name="Ovreas L."/>
            <person name="Rohde M."/>
            <person name="Galperin M.Y."/>
            <person name="Jogler C."/>
        </authorList>
    </citation>
    <scope>NUCLEOTIDE SEQUENCE [LARGE SCALE GENOMIC DNA]</scope>
    <source>
        <strain evidence="2 3">Mal52</strain>
    </source>
</reference>
<proteinExistence type="predicted"/>
<organism evidence="2 3">
    <name type="scientific">Symmachiella dynata</name>
    <dbReference type="NCBI Taxonomy" id="2527995"/>
    <lineage>
        <taxon>Bacteria</taxon>
        <taxon>Pseudomonadati</taxon>
        <taxon>Planctomycetota</taxon>
        <taxon>Planctomycetia</taxon>
        <taxon>Planctomycetales</taxon>
        <taxon>Planctomycetaceae</taxon>
        <taxon>Symmachiella</taxon>
    </lineage>
</organism>
<dbReference type="EMBL" id="CP036276">
    <property type="protein sequence ID" value="QDU43733.1"/>
    <property type="molecule type" value="Genomic_DNA"/>
</dbReference>
<name>A0A517ZMM4_9PLAN</name>
<dbReference type="RefSeq" id="WP_145375999.1">
    <property type="nucleotide sequence ID" value="NZ_CP036276.1"/>
</dbReference>
<accession>A0A517ZMM4</accession>
<protein>
    <recommendedName>
        <fullName evidence="4">Addiction module component</fullName>
    </recommendedName>
</protein>
<dbReference type="KEGG" id="sdyn:Mal52_22090"/>
<evidence type="ECO:0000313" key="2">
    <source>
        <dbReference type="EMBL" id="QDU43733.1"/>
    </source>
</evidence>
<feature type="region of interest" description="Disordered" evidence="1">
    <location>
        <begin position="31"/>
        <end position="50"/>
    </location>
</feature>
<dbReference type="AlphaFoldDB" id="A0A517ZMM4"/>
<dbReference type="NCBIfam" id="TIGR02574">
    <property type="entry name" value="stabl_TIGR02574"/>
    <property type="match status" value="1"/>
</dbReference>
<evidence type="ECO:0008006" key="4">
    <source>
        <dbReference type="Google" id="ProtNLM"/>
    </source>
</evidence>
<sequence>MSQTPNELLDAILKLSEPERLKIVERLMDDISEDAPGLSSDDPEFTDELRRRSGDWNRAKSWEHVREQLR</sequence>
<dbReference type="Proteomes" id="UP000319383">
    <property type="component" value="Chromosome"/>
</dbReference>
<dbReference type="InterPro" id="IPR013406">
    <property type="entry name" value="CHP02574_addiction_mod"/>
</dbReference>